<reference evidence="3 4" key="1">
    <citation type="submission" date="2017-03" db="EMBL/GenBank/DDBJ databases">
        <authorList>
            <person name="Afonso C.L."/>
            <person name="Miller P.J."/>
            <person name="Scott M.A."/>
            <person name="Spackman E."/>
            <person name="Goraichik I."/>
            <person name="Dimitrov K.M."/>
            <person name="Suarez D.L."/>
            <person name="Swayne D.E."/>
        </authorList>
    </citation>
    <scope>NUCLEOTIDE SEQUENCE [LARGE SCALE GENOMIC DNA]</scope>
    <source>
        <strain evidence="3">Genome sequencing of Nitrospira japonica strain NJ11</strain>
    </source>
</reference>
<dbReference type="PANTHER" id="PTHR23150">
    <property type="entry name" value="SULFATASE MODIFYING FACTOR 1, 2"/>
    <property type="match status" value="1"/>
</dbReference>
<dbReference type="PANTHER" id="PTHR23150:SF19">
    <property type="entry name" value="FORMYLGLYCINE-GENERATING ENZYME"/>
    <property type="match status" value="1"/>
</dbReference>
<sequence>MLETKFKVAFLLTVIAFAALPIMGILRGTSLTPLEDSSSRTESVAEPLEADAKEEPVGEDMVAIPSGPFLRGTTDGGFDEQPQRTIALSAFKIDRHEVTNYQYRQFVTATGHRKAGPPSRYAKSVGKMRGINQPVVYVSWDDAVEYCRWKGKRLPTEAEWEKAMRGGDGRLWPWGNLEQPNGANWGRVNDGHEVSARVGSFPADKSPYGVMDGAGNVMEWVDDWYAETYYRDSPEQDPPSPEYGTYRVMRGGAYTTTGHDVRITSRSKIVPDFRDETIGFRCAISDPKSTGKSDGSGGKN</sequence>
<dbReference type="Proteomes" id="UP000192042">
    <property type="component" value="Chromosome I"/>
</dbReference>
<evidence type="ECO:0000313" key="4">
    <source>
        <dbReference type="Proteomes" id="UP000192042"/>
    </source>
</evidence>
<dbReference type="AlphaFoldDB" id="A0A1W1I014"/>
<dbReference type="SUPFAM" id="SSF56436">
    <property type="entry name" value="C-type lectin-like"/>
    <property type="match status" value="1"/>
</dbReference>
<keyword evidence="4" id="KW-1185">Reference proteome</keyword>
<protein>
    <recommendedName>
        <fullName evidence="2">Sulfatase-modifying factor enzyme-like domain-containing protein</fullName>
    </recommendedName>
</protein>
<dbReference type="InterPro" id="IPR016187">
    <property type="entry name" value="CTDL_fold"/>
</dbReference>
<accession>A0A1W1I014</accession>
<dbReference type="Pfam" id="PF03781">
    <property type="entry name" value="FGE-sulfatase"/>
    <property type="match status" value="1"/>
</dbReference>
<dbReference type="InterPro" id="IPR042095">
    <property type="entry name" value="SUMF_sf"/>
</dbReference>
<dbReference type="GO" id="GO:0120147">
    <property type="term" value="F:formylglycine-generating oxidase activity"/>
    <property type="evidence" value="ECO:0007669"/>
    <property type="project" value="TreeGrafter"/>
</dbReference>
<gene>
    <name evidence="3" type="ORF">NSJP_0135</name>
</gene>
<name>A0A1W1I014_9BACT</name>
<dbReference type="RefSeq" id="WP_080885017.1">
    <property type="nucleotide sequence ID" value="NZ_LT828648.1"/>
</dbReference>
<feature type="compositionally biased region" description="Polar residues" evidence="1">
    <location>
        <begin position="31"/>
        <end position="42"/>
    </location>
</feature>
<evidence type="ECO:0000259" key="2">
    <source>
        <dbReference type="Pfam" id="PF03781"/>
    </source>
</evidence>
<dbReference type="InterPro" id="IPR005532">
    <property type="entry name" value="SUMF_dom"/>
</dbReference>
<dbReference type="EMBL" id="LT828648">
    <property type="protein sequence ID" value="SLM46307.1"/>
    <property type="molecule type" value="Genomic_DNA"/>
</dbReference>
<organism evidence="3 4">
    <name type="scientific">Nitrospira japonica</name>
    <dbReference type="NCBI Taxonomy" id="1325564"/>
    <lineage>
        <taxon>Bacteria</taxon>
        <taxon>Pseudomonadati</taxon>
        <taxon>Nitrospirota</taxon>
        <taxon>Nitrospiria</taxon>
        <taxon>Nitrospirales</taxon>
        <taxon>Nitrospiraceae</taxon>
        <taxon>Nitrospira</taxon>
    </lineage>
</organism>
<dbReference type="InterPro" id="IPR051043">
    <property type="entry name" value="Sulfatase_Mod_Factor_Kinase"/>
</dbReference>
<dbReference type="STRING" id="1325564.NSJP_0135"/>
<dbReference type="OrthoDB" id="9812707at2"/>
<evidence type="ECO:0000256" key="1">
    <source>
        <dbReference type="SAM" id="MobiDB-lite"/>
    </source>
</evidence>
<feature type="domain" description="Sulfatase-modifying factor enzyme-like" evidence="2">
    <location>
        <begin position="59"/>
        <end position="283"/>
    </location>
</feature>
<evidence type="ECO:0000313" key="3">
    <source>
        <dbReference type="EMBL" id="SLM46307.1"/>
    </source>
</evidence>
<dbReference type="Gene3D" id="3.90.1580.10">
    <property type="entry name" value="paralog of FGE (formylglycine-generating enzyme)"/>
    <property type="match status" value="1"/>
</dbReference>
<dbReference type="KEGG" id="nja:NSJP_0135"/>
<feature type="region of interest" description="Disordered" evidence="1">
    <location>
        <begin position="31"/>
        <end position="57"/>
    </location>
</feature>
<proteinExistence type="predicted"/>